<dbReference type="STRING" id="437022.CC99x_00254"/>
<sequence length="281" mass="32705">MKAENAYVHDPSVQKYINSIKKINTLNAEQEKEIIKKAQQGDKKAKNILINAHLKLVVSIARRYQRRGLALSDLIEEGNMGLIYAVDKFNIEVGVRFASYATWWIRQSIERALMNQTRLIRVPIYFIKKYSKFLRLKNEIAFQKKPRQSPEEIAEYLNMSVESADKVINFEQQDISLDSFAKPNQTPLWDLLYDEQNLDPVDAISQKHNHLLLEGLLKHLSAQELEVLEKRFGIHGYEHMSLAEIGKELNLTRERVRQIQNKALQHLHKDCKLNGFDLRGL</sequence>
<dbReference type="InterPro" id="IPR013325">
    <property type="entry name" value="RNA_pol_sigma_r2"/>
</dbReference>
<dbReference type="CDD" id="cd06171">
    <property type="entry name" value="Sigma70_r4"/>
    <property type="match status" value="1"/>
</dbReference>
<evidence type="ECO:0000256" key="3">
    <source>
        <dbReference type="ARBA" id="ARBA00023125"/>
    </source>
</evidence>
<keyword evidence="3 5" id="KW-0238">DNA-binding</keyword>
<keyword evidence="4 5" id="KW-0804">Transcription</keyword>
<organism evidence="8">
    <name type="scientific">Candidatus Berkiella cookevillensis</name>
    <dbReference type="NCBI Taxonomy" id="437022"/>
    <lineage>
        <taxon>Bacteria</taxon>
        <taxon>Pseudomonadati</taxon>
        <taxon>Pseudomonadota</taxon>
        <taxon>Gammaproteobacteria</taxon>
        <taxon>Candidatus Berkiellales</taxon>
        <taxon>Candidatus Berkiellaceae</taxon>
        <taxon>Candidatus Berkiella</taxon>
    </lineage>
</organism>
<reference evidence="8" key="1">
    <citation type="submission" date="2015-09" db="EMBL/GenBank/DDBJ databases">
        <title>Draft Genome Sequences of Two Novel Amoeba-resistant Intranuclear Bacteria, Candidatus Berkiella cookevillensis and Candidatus Berkiella aquae.</title>
        <authorList>
            <person name="Mehari Y.T."/>
            <person name="Arivett B.A."/>
            <person name="Farone A.L."/>
            <person name="Gunderson J.H."/>
            <person name="Farone M.B."/>
        </authorList>
    </citation>
    <scope>NUCLEOTIDE SEQUENCE [LARGE SCALE GENOMIC DNA]</scope>
    <source>
        <strain evidence="8">CC99</strain>
    </source>
</reference>
<dbReference type="SUPFAM" id="SSF88946">
    <property type="entry name" value="Sigma2 domain of RNA polymerase sigma factors"/>
    <property type="match status" value="1"/>
</dbReference>
<dbReference type="EMBL" id="LKHV02000001">
    <property type="protein sequence ID" value="MCS5708390.1"/>
    <property type="molecule type" value="Genomic_DNA"/>
</dbReference>
<feature type="domain" description="RNA polymerase sigma-70" evidence="7">
    <location>
        <begin position="241"/>
        <end position="267"/>
    </location>
</feature>
<dbReference type="PROSITE" id="PS00716">
    <property type="entry name" value="SIGMA70_2"/>
    <property type="match status" value="1"/>
</dbReference>
<dbReference type="PANTHER" id="PTHR30603:SF67">
    <property type="entry name" value="RNA POLYMERASE SIGMA FACTOR RPOS"/>
    <property type="match status" value="1"/>
</dbReference>
<dbReference type="SUPFAM" id="SSF88659">
    <property type="entry name" value="Sigma3 and sigma4 domains of RNA polymerase sigma factors"/>
    <property type="match status" value="2"/>
</dbReference>
<dbReference type="PATRIC" id="fig|1590042.3.peg.267"/>
<dbReference type="EMBL" id="LKHV01000001">
    <property type="protein sequence ID" value="KRG20033.1"/>
    <property type="molecule type" value="Genomic_DNA"/>
</dbReference>
<accession>A0A0Q9YTV4</accession>
<dbReference type="InterPro" id="IPR007627">
    <property type="entry name" value="RNA_pol_sigma70_r2"/>
</dbReference>
<comment type="similarity">
    <text evidence="5">Belongs to the sigma-70 factor family.</text>
</comment>
<evidence type="ECO:0000256" key="1">
    <source>
        <dbReference type="ARBA" id="ARBA00023015"/>
    </source>
</evidence>
<dbReference type="PANTHER" id="PTHR30603">
    <property type="entry name" value="RNA POLYMERASE SIGMA FACTOR RPO"/>
    <property type="match status" value="1"/>
</dbReference>
<evidence type="ECO:0000313" key="10">
    <source>
        <dbReference type="Proteomes" id="UP000051494"/>
    </source>
</evidence>
<evidence type="ECO:0000313" key="9">
    <source>
        <dbReference type="EMBL" id="MCS5708390.1"/>
    </source>
</evidence>
<dbReference type="InterPro" id="IPR050239">
    <property type="entry name" value="Sigma-70_RNA_pol_init_factors"/>
</dbReference>
<dbReference type="AlphaFoldDB" id="A0A0Q9YTV4"/>
<dbReference type="InterPro" id="IPR000943">
    <property type="entry name" value="RNA_pol_sigma70"/>
</dbReference>
<dbReference type="Pfam" id="PF04542">
    <property type="entry name" value="Sigma70_r2"/>
    <property type="match status" value="1"/>
</dbReference>
<evidence type="ECO:0000259" key="7">
    <source>
        <dbReference type="PROSITE" id="PS00716"/>
    </source>
</evidence>
<comment type="caution">
    <text evidence="8">The sequence shown here is derived from an EMBL/GenBank/DDBJ whole genome shotgun (WGS) entry which is preliminary data.</text>
</comment>
<keyword evidence="10" id="KW-1185">Reference proteome</keyword>
<protein>
    <recommendedName>
        <fullName evidence="5">RNA polymerase sigma factor</fullName>
    </recommendedName>
</protein>
<keyword evidence="1 5" id="KW-0805">Transcription regulation</keyword>
<dbReference type="GO" id="GO:0006352">
    <property type="term" value="P:DNA-templated transcription initiation"/>
    <property type="evidence" value="ECO:0007669"/>
    <property type="project" value="InterPro"/>
</dbReference>
<dbReference type="InterPro" id="IPR036388">
    <property type="entry name" value="WH-like_DNA-bd_sf"/>
</dbReference>
<evidence type="ECO:0000313" key="8">
    <source>
        <dbReference type="EMBL" id="KRG20033.1"/>
    </source>
</evidence>
<evidence type="ECO:0000259" key="6">
    <source>
        <dbReference type="PROSITE" id="PS00715"/>
    </source>
</evidence>
<feature type="domain" description="RNA polymerase sigma-70" evidence="6">
    <location>
        <begin position="73"/>
        <end position="86"/>
    </location>
</feature>
<dbReference type="Proteomes" id="UP000051494">
    <property type="component" value="Unassembled WGS sequence"/>
</dbReference>
<keyword evidence="2 5" id="KW-0731">Sigma factor</keyword>
<evidence type="ECO:0000256" key="2">
    <source>
        <dbReference type="ARBA" id="ARBA00023082"/>
    </source>
</evidence>
<dbReference type="Pfam" id="PF00140">
    <property type="entry name" value="Sigma70_r1_2"/>
    <property type="match status" value="1"/>
</dbReference>
<dbReference type="Gene3D" id="1.10.601.10">
    <property type="entry name" value="RNA Polymerase Primary Sigma Factor"/>
    <property type="match status" value="1"/>
</dbReference>
<dbReference type="GO" id="GO:0003677">
    <property type="term" value="F:DNA binding"/>
    <property type="evidence" value="ECO:0007669"/>
    <property type="project" value="UniProtKB-KW"/>
</dbReference>
<dbReference type="NCBIfam" id="TIGR02937">
    <property type="entry name" value="sigma70-ECF"/>
    <property type="match status" value="1"/>
</dbReference>
<dbReference type="GO" id="GO:0016987">
    <property type="term" value="F:sigma factor activity"/>
    <property type="evidence" value="ECO:0007669"/>
    <property type="project" value="UniProtKB-KW"/>
</dbReference>
<name>A0A0Q9YTV4_9GAMM</name>
<dbReference type="InterPro" id="IPR007630">
    <property type="entry name" value="RNA_pol_sigma70_r4"/>
</dbReference>
<dbReference type="PROSITE" id="PS00715">
    <property type="entry name" value="SIGMA70_1"/>
    <property type="match status" value="1"/>
</dbReference>
<evidence type="ECO:0000256" key="4">
    <source>
        <dbReference type="ARBA" id="ARBA00023163"/>
    </source>
</evidence>
<gene>
    <name evidence="8" type="primary">rpoS_2</name>
    <name evidence="8" type="ORF">CC99x_00254</name>
    <name evidence="9" type="ORF">CC99x_005665</name>
</gene>
<reference evidence="9" key="2">
    <citation type="journal article" date="2016" name="Genome Announc.">
        <title>Draft Genome Sequences of Two Novel Amoeba-Resistant Intranuclear Bacteria, 'Candidatus Berkiella cookevillensis' and 'Candidatus Berkiella aquae'.</title>
        <authorList>
            <person name="Mehari Y.T."/>
            <person name="Arivett B.A."/>
            <person name="Farone A.L."/>
            <person name="Gunderson J.H."/>
            <person name="Farone M.B."/>
        </authorList>
    </citation>
    <scope>NUCLEOTIDE SEQUENCE</scope>
    <source>
        <strain evidence="9">CC99</strain>
    </source>
</reference>
<dbReference type="Pfam" id="PF04539">
    <property type="entry name" value="Sigma70_r3"/>
    <property type="match status" value="1"/>
</dbReference>
<dbReference type="InterPro" id="IPR009042">
    <property type="entry name" value="RNA_pol_sigma70_r1_2"/>
</dbReference>
<dbReference type="RefSeq" id="WP_057622822.1">
    <property type="nucleotide sequence ID" value="NZ_LKHV02000001.1"/>
</dbReference>
<reference evidence="9" key="3">
    <citation type="submission" date="2021-06" db="EMBL/GenBank/DDBJ databases">
        <title>Genomic Description and Analysis of Intracellular Bacteria, Candidatus Berkiella cookevillensis and Candidatus Berkiella aquae.</title>
        <authorList>
            <person name="Kidane D.T."/>
            <person name="Mehari Y.T."/>
            <person name="Rice F.C."/>
            <person name="Arivett B.A."/>
            <person name="Farone A.L."/>
            <person name="Berk S.G."/>
            <person name="Farone M.B."/>
        </authorList>
    </citation>
    <scope>NUCLEOTIDE SEQUENCE</scope>
    <source>
        <strain evidence="9">CC99</strain>
    </source>
</reference>
<dbReference type="InterPro" id="IPR007624">
    <property type="entry name" value="RNA_pol_sigma70_r3"/>
</dbReference>
<dbReference type="Gene3D" id="1.10.10.10">
    <property type="entry name" value="Winged helix-like DNA-binding domain superfamily/Winged helix DNA-binding domain"/>
    <property type="match status" value="2"/>
</dbReference>
<comment type="function">
    <text evidence="5">Sigma factors are initiation factors that promote the attachment of RNA polymerase to specific initiation sites and are then released.</text>
</comment>
<evidence type="ECO:0000256" key="5">
    <source>
        <dbReference type="RuleBase" id="RU362124"/>
    </source>
</evidence>
<dbReference type="PRINTS" id="PR00046">
    <property type="entry name" value="SIGMA70FCT"/>
</dbReference>
<proteinExistence type="inferred from homology"/>
<dbReference type="OrthoDB" id="9809557at2"/>
<dbReference type="InterPro" id="IPR014284">
    <property type="entry name" value="RNA_pol_sigma-70_dom"/>
</dbReference>
<dbReference type="InterPro" id="IPR013324">
    <property type="entry name" value="RNA_pol_sigma_r3/r4-like"/>
</dbReference>
<dbReference type="Pfam" id="PF04545">
    <property type="entry name" value="Sigma70_r4"/>
    <property type="match status" value="1"/>
</dbReference>
<dbReference type="PIRSF" id="PIRSF000770">
    <property type="entry name" value="RNA_pol_sigma-SigE/K"/>
    <property type="match status" value="1"/>
</dbReference>